<dbReference type="Proteomes" id="UP000798662">
    <property type="component" value="Chromosome 3"/>
</dbReference>
<gene>
    <name evidence="1" type="ORF">I4F81_010793</name>
</gene>
<proteinExistence type="predicted"/>
<dbReference type="EMBL" id="CM020620">
    <property type="protein sequence ID" value="KAK1868304.1"/>
    <property type="molecule type" value="Genomic_DNA"/>
</dbReference>
<comment type="caution">
    <text evidence="1">The sequence shown here is derived from an EMBL/GenBank/DDBJ whole genome shotgun (WGS) entry which is preliminary data.</text>
</comment>
<name>A0ACC3CDQ8_PYRYE</name>
<evidence type="ECO:0000313" key="1">
    <source>
        <dbReference type="EMBL" id="KAK1868304.1"/>
    </source>
</evidence>
<sequence>MRPGRRRHFVPVASFRLTNVAQATVAVSSPSPNMPIRQLHGVDGWGPIHIIQVDNHGDEREEPNGTLLSDLVVERLRSTSAPVITDVILAFHGYDNDAASASSGYGAWMDAMARTWSKLDSLRRTPPVGFVPLLIGIAWPSMFLDPPTSSEAVHTATEVATRDFDGAAAKYFGPDWTSFSQDTRDSVALTFNVVSTFGFSRFVRRAQEVGKKCGYQLLGRLQREATDRPGQLPPVGFHLFGHSLGAHVALSTVRGPQGDGGDPHWREVDSLFLVQAAVRADCFASPHGLYTGLPEAAVKGVTVVTRSRSDRALKVMYRIAEGEWDGQLALGVVGVKNAPCYGVMLSPYGPSGGHALVRGRLYNAEASQVIESDIAAGIRRWALLGSHTNITSPALMRFLGEAAAVAR</sequence>
<organism evidence="1 2">
    <name type="scientific">Pyropia yezoensis</name>
    <name type="common">Susabi-nori</name>
    <name type="synonym">Porphyra yezoensis</name>
    <dbReference type="NCBI Taxonomy" id="2788"/>
    <lineage>
        <taxon>Eukaryota</taxon>
        <taxon>Rhodophyta</taxon>
        <taxon>Bangiophyceae</taxon>
        <taxon>Bangiales</taxon>
        <taxon>Bangiaceae</taxon>
        <taxon>Pyropia</taxon>
    </lineage>
</organism>
<reference evidence="1" key="1">
    <citation type="submission" date="2019-11" db="EMBL/GenBank/DDBJ databases">
        <title>Nori genome reveals adaptations in red seaweeds to the harsh intertidal environment.</title>
        <authorList>
            <person name="Wang D."/>
            <person name="Mao Y."/>
        </authorList>
    </citation>
    <scope>NUCLEOTIDE SEQUENCE</scope>
    <source>
        <tissue evidence="1">Gametophyte</tissue>
    </source>
</reference>
<protein>
    <submittedName>
        <fullName evidence="1">Uncharacterized protein</fullName>
    </submittedName>
</protein>
<keyword evidence="2" id="KW-1185">Reference proteome</keyword>
<accession>A0ACC3CDQ8</accession>
<evidence type="ECO:0000313" key="2">
    <source>
        <dbReference type="Proteomes" id="UP000798662"/>
    </source>
</evidence>